<sequence>MSEYGTVGGVPVGDEDIEAMVANAEAGFPDVTMSRTHPGRPSMGDGPARTVAVRLDPELDAALRTRQRVSGQTTSQLIRDALSAYLAA</sequence>
<evidence type="ECO:0000313" key="3">
    <source>
        <dbReference type="Proteomes" id="UP000215332"/>
    </source>
</evidence>
<dbReference type="CDD" id="cd21631">
    <property type="entry name" value="RHH_CopG_NikR-like"/>
    <property type="match status" value="1"/>
</dbReference>
<name>A0A239WCD7_9ACTN</name>
<dbReference type="Proteomes" id="UP000215332">
    <property type="component" value="Chromosome 1"/>
</dbReference>
<proteinExistence type="predicted"/>
<organism evidence="2 3">
    <name type="scientific">Cutibacterium granulosum</name>
    <dbReference type="NCBI Taxonomy" id="33011"/>
    <lineage>
        <taxon>Bacteria</taxon>
        <taxon>Bacillati</taxon>
        <taxon>Actinomycetota</taxon>
        <taxon>Actinomycetes</taxon>
        <taxon>Propionibacteriales</taxon>
        <taxon>Propionibacteriaceae</taxon>
        <taxon>Cutibacterium</taxon>
    </lineage>
</organism>
<dbReference type="InterPro" id="IPR002145">
    <property type="entry name" value="CopG"/>
</dbReference>
<evidence type="ECO:0000259" key="1">
    <source>
        <dbReference type="Pfam" id="PF01402"/>
    </source>
</evidence>
<dbReference type="GO" id="GO:0006355">
    <property type="term" value="P:regulation of DNA-templated transcription"/>
    <property type="evidence" value="ECO:0007669"/>
    <property type="project" value="InterPro"/>
</dbReference>
<gene>
    <name evidence="2" type="ORF">SAMEA4412665_00590</name>
</gene>
<dbReference type="EMBL" id="LT906441">
    <property type="protein sequence ID" value="SNV31324.1"/>
    <property type="molecule type" value="Genomic_DNA"/>
</dbReference>
<protein>
    <recommendedName>
        <fullName evidence="1">Ribbon-helix-helix protein CopG domain-containing protein</fullName>
    </recommendedName>
</protein>
<evidence type="ECO:0000313" key="2">
    <source>
        <dbReference type="EMBL" id="SNV31324.1"/>
    </source>
</evidence>
<reference evidence="2 3" key="1">
    <citation type="submission" date="2017-06" db="EMBL/GenBank/DDBJ databases">
        <authorList>
            <consortium name="Pathogen Informatics"/>
        </authorList>
    </citation>
    <scope>NUCLEOTIDE SEQUENCE [LARGE SCALE GENOMIC DNA]</scope>
    <source>
        <strain evidence="2 3">NCTC11865</strain>
    </source>
</reference>
<dbReference type="AlphaFoldDB" id="A0A239WCD7"/>
<feature type="domain" description="Ribbon-helix-helix protein CopG" evidence="1">
    <location>
        <begin position="51"/>
        <end position="87"/>
    </location>
</feature>
<dbReference type="RefSeq" id="WP_021103815.1">
    <property type="nucleotide sequence ID" value="NZ_LT906441.1"/>
</dbReference>
<dbReference type="KEGG" id="cgrn:4412665_00590"/>
<dbReference type="Pfam" id="PF01402">
    <property type="entry name" value="RHH_1"/>
    <property type="match status" value="1"/>
</dbReference>
<accession>A0A239WCD7</accession>